<dbReference type="OrthoDB" id="202840at2759"/>
<feature type="domain" description="GST C-terminal" evidence="9">
    <location>
        <begin position="88"/>
        <end position="216"/>
    </location>
</feature>
<organism evidence="10 11">
    <name type="scientific">Arabis nemorensis</name>
    <dbReference type="NCBI Taxonomy" id="586526"/>
    <lineage>
        <taxon>Eukaryota</taxon>
        <taxon>Viridiplantae</taxon>
        <taxon>Streptophyta</taxon>
        <taxon>Embryophyta</taxon>
        <taxon>Tracheophyta</taxon>
        <taxon>Spermatophyta</taxon>
        <taxon>Magnoliopsida</taxon>
        <taxon>eudicotyledons</taxon>
        <taxon>Gunneridae</taxon>
        <taxon>Pentapetalae</taxon>
        <taxon>rosids</taxon>
        <taxon>malvids</taxon>
        <taxon>Brassicales</taxon>
        <taxon>Brassicaceae</taxon>
        <taxon>Arabideae</taxon>
        <taxon>Arabis</taxon>
    </lineage>
</organism>
<comment type="caution">
    <text evidence="10">The sequence shown here is derived from an EMBL/GenBank/DDBJ whole genome shotgun (WGS) entry which is preliminary data.</text>
</comment>
<evidence type="ECO:0000256" key="5">
    <source>
        <dbReference type="ARBA" id="ARBA00025743"/>
    </source>
</evidence>
<dbReference type="InterPro" id="IPR036249">
    <property type="entry name" value="Thioredoxin-like_sf"/>
</dbReference>
<evidence type="ECO:0000313" key="10">
    <source>
        <dbReference type="EMBL" id="VVA95726.1"/>
    </source>
</evidence>
<evidence type="ECO:0000256" key="3">
    <source>
        <dbReference type="ARBA" id="ARBA00022575"/>
    </source>
</evidence>
<dbReference type="FunFam" id="1.20.1050.10:FF:000018">
    <property type="entry name" value="Glutathione S-transferase U20"/>
    <property type="match status" value="1"/>
</dbReference>
<dbReference type="Proteomes" id="UP000489600">
    <property type="component" value="Unassembled WGS sequence"/>
</dbReference>
<dbReference type="GO" id="GO:0005829">
    <property type="term" value="C:cytosol"/>
    <property type="evidence" value="ECO:0007669"/>
    <property type="project" value="UniProtKB-SubCell"/>
</dbReference>
<dbReference type="InterPro" id="IPR040079">
    <property type="entry name" value="Glutathione_S-Trfase"/>
</dbReference>
<dbReference type="EMBL" id="CABITT030000002">
    <property type="protein sequence ID" value="VVA95726.1"/>
    <property type="molecule type" value="Genomic_DNA"/>
</dbReference>
<dbReference type="SFLD" id="SFLDG00358">
    <property type="entry name" value="Main_(cytGST)"/>
    <property type="match status" value="1"/>
</dbReference>
<evidence type="ECO:0000313" key="11">
    <source>
        <dbReference type="Proteomes" id="UP000489600"/>
    </source>
</evidence>
<comment type="catalytic activity">
    <reaction evidence="6 7">
        <text>RX + glutathione = an S-substituted glutathione + a halide anion + H(+)</text>
        <dbReference type="Rhea" id="RHEA:16437"/>
        <dbReference type="ChEBI" id="CHEBI:15378"/>
        <dbReference type="ChEBI" id="CHEBI:16042"/>
        <dbReference type="ChEBI" id="CHEBI:17792"/>
        <dbReference type="ChEBI" id="CHEBI:57925"/>
        <dbReference type="ChEBI" id="CHEBI:90779"/>
        <dbReference type="EC" id="2.5.1.18"/>
    </reaction>
</comment>
<dbReference type="PROSITE" id="PS50405">
    <property type="entry name" value="GST_CTER"/>
    <property type="match status" value="1"/>
</dbReference>
<keyword evidence="3" id="KW-0216">Detoxification</keyword>
<dbReference type="CDD" id="cd03058">
    <property type="entry name" value="GST_N_Tau"/>
    <property type="match status" value="1"/>
</dbReference>
<dbReference type="Gene3D" id="1.20.1050.10">
    <property type="match status" value="1"/>
</dbReference>
<dbReference type="PANTHER" id="PTHR11260:SF605">
    <property type="entry name" value="GLUTATHIONE S-TRANSFERASE U23"/>
    <property type="match status" value="1"/>
</dbReference>
<evidence type="ECO:0000256" key="6">
    <source>
        <dbReference type="ARBA" id="ARBA00047960"/>
    </source>
</evidence>
<dbReference type="SUPFAM" id="SSF47616">
    <property type="entry name" value="GST C-terminal domain-like"/>
    <property type="match status" value="1"/>
</dbReference>
<gene>
    <name evidence="10" type="ORF">ANE_LOCUS6171</name>
</gene>
<dbReference type="PANTHER" id="PTHR11260">
    <property type="entry name" value="GLUTATHIONE S-TRANSFERASE, GST, SUPERFAMILY, GST DOMAIN CONTAINING"/>
    <property type="match status" value="1"/>
</dbReference>
<sequence length="220" mass="25485">MVEEVILLDYWASMFGMRTRIALEEKGVKYEYREEDLSNKSSLLLEMNPIHKKIPVLIHKGKPVCESIIQVQYIDETWPGKNPILPSDPYQRAQARFWSDYIDKKTYGPCKALWSEKGEKQEAAKLEFIEVLKTLESELGDRSFFGGNEFGLVDIAFIGYYSWFYTYEEVANFSIVAEFPKLILWAKRCLIRESVAKVLPDSDKVLKSVSEHRKIILGIS</sequence>
<dbReference type="GO" id="GO:0006749">
    <property type="term" value="P:glutathione metabolic process"/>
    <property type="evidence" value="ECO:0007669"/>
    <property type="project" value="InterPro"/>
</dbReference>
<dbReference type="Gene3D" id="3.40.30.10">
    <property type="entry name" value="Glutaredoxin"/>
    <property type="match status" value="1"/>
</dbReference>
<keyword evidence="2 7" id="KW-0963">Cytoplasm</keyword>
<evidence type="ECO:0000256" key="1">
    <source>
        <dbReference type="ARBA" id="ARBA00004514"/>
    </source>
</evidence>
<dbReference type="GO" id="GO:0009407">
    <property type="term" value="P:toxin catabolic process"/>
    <property type="evidence" value="ECO:0007669"/>
    <property type="project" value="UniProtKB-ARBA"/>
</dbReference>
<dbReference type="InterPro" id="IPR036282">
    <property type="entry name" value="Glutathione-S-Trfase_C_sf"/>
</dbReference>
<dbReference type="Pfam" id="PF02798">
    <property type="entry name" value="GST_N"/>
    <property type="match status" value="1"/>
</dbReference>
<dbReference type="InterPro" id="IPR010987">
    <property type="entry name" value="Glutathione-S-Trfase_C-like"/>
</dbReference>
<dbReference type="AlphaFoldDB" id="A0A565B237"/>
<evidence type="ECO:0000256" key="2">
    <source>
        <dbReference type="ARBA" id="ARBA00022490"/>
    </source>
</evidence>
<accession>A0A565B237</accession>
<keyword evidence="11" id="KW-1185">Reference proteome</keyword>
<dbReference type="SUPFAM" id="SSF52833">
    <property type="entry name" value="Thioredoxin-like"/>
    <property type="match status" value="1"/>
</dbReference>
<proteinExistence type="inferred from homology"/>
<dbReference type="InterPro" id="IPR045073">
    <property type="entry name" value="Omega/Tau-like"/>
</dbReference>
<dbReference type="PROSITE" id="PS50404">
    <property type="entry name" value="GST_NTER"/>
    <property type="match status" value="1"/>
</dbReference>
<dbReference type="SFLD" id="SFLDG01152">
    <property type="entry name" value="Main.3:_Omega-_and_Tau-like"/>
    <property type="match status" value="1"/>
</dbReference>
<dbReference type="SFLD" id="SFLDS00019">
    <property type="entry name" value="Glutathione_Transferase_(cytos"/>
    <property type="match status" value="1"/>
</dbReference>
<dbReference type="GO" id="GO:0004364">
    <property type="term" value="F:glutathione transferase activity"/>
    <property type="evidence" value="ECO:0007669"/>
    <property type="project" value="UniProtKB-UniRule"/>
</dbReference>
<evidence type="ECO:0000256" key="4">
    <source>
        <dbReference type="ARBA" id="ARBA00022679"/>
    </source>
</evidence>
<comment type="function">
    <text evidence="7">Is involved in the conjugation of reduced glutathione to a wide number of exogenous and endogenous hydrophobic electrophiles.</text>
</comment>
<name>A0A565B237_9BRAS</name>
<dbReference type="FunFam" id="3.40.30.10:FF:000014">
    <property type="entry name" value="Tau class glutathione S-transferase"/>
    <property type="match status" value="1"/>
</dbReference>
<dbReference type="EC" id="2.5.1.18" evidence="7"/>
<dbReference type="InterPro" id="IPR045074">
    <property type="entry name" value="GST_C_Tau"/>
</dbReference>
<dbReference type="InterPro" id="IPR004045">
    <property type="entry name" value="Glutathione_S-Trfase_N"/>
</dbReference>
<evidence type="ECO:0000256" key="7">
    <source>
        <dbReference type="RuleBase" id="RU369102"/>
    </source>
</evidence>
<comment type="subcellular location">
    <subcellularLocation>
        <location evidence="1 7">Cytoplasm</location>
        <location evidence="1 7">Cytosol</location>
    </subcellularLocation>
</comment>
<feature type="domain" description="GST N-terminal" evidence="8">
    <location>
        <begin position="3"/>
        <end position="82"/>
    </location>
</feature>
<protein>
    <recommendedName>
        <fullName evidence="7">Glutathione S-transferase</fullName>
        <ecNumber evidence="7">2.5.1.18</ecNumber>
    </recommendedName>
</protein>
<evidence type="ECO:0000259" key="9">
    <source>
        <dbReference type="PROSITE" id="PS50405"/>
    </source>
</evidence>
<dbReference type="CDD" id="cd03185">
    <property type="entry name" value="GST_C_Tau"/>
    <property type="match status" value="1"/>
</dbReference>
<reference evidence="10" key="1">
    <citation type="submission" date="2019-07" db="EMBL/GenBank/DDBJ databases">
        <authorList>
            <person name="Dittberner H."/>
        </authorList>
    </citation>
    <scope>NUCLEOTIDE SEQUENCE [LARGE SCALE GENOMIC DNA]</scope>
</reference>
<evidence type="ECO:0000259" key="8">
    <source>
        <dbReference type="PROSITE" id="PS50404"/>
    </source>
</evidence>
<dbReference type="Pfam" id="PF13410">
    <property type="entry name" value="GST_C_2"/>
    <property type="match status" value="1"/>
</dbReference>
<comment type="similarity">
    <text evidence="5">Belongs to the GST superfamily. Tau family.</text>
</comment>
<keyword evidence="4 7" id="KW-0808">Transferase</keyword>